<sequence length="342" mass="39126">ILHFRNSLNWNLLSLAFEGRLNKFLQFDNEDENMPANPDTSAAAQALSNLNIALGLESSDLVSLANSIRDLSAQLSQQYNENAETQKENLSILARQSEESQHQLSNTFTATLQQLVHSFEKNNLELLAQNERHHNQMLEQQKILSIEEASRQDRNHSELMSFIRTTHNEQFEFQREQLSHDRKLHADTLEAIEHQARLIQQSTQAIKDMDNVNRAVGSRVDDIREDLEVHRSELRRLGDTLREIEQRDMIRTANSAFSVETDDHARIQWPSPLRTPDPDYPALPPTISALKRMPENDLLALSSAHTSVLRSAWIDYGKRGGDLRRELPIRIASSVGFRLGNN</sequence>
<reference evidence="6 7" key="1">
    <citation type="submission" date="2019-03" db="EMBL/GenBank/DDBJ databases">
        <title>Sequencing 25 genomes of Wallemia mellicola.</title>
        <authorList>
            <person name="Gostincar C."/>
        </authorList>
    </citation>
    <scope>NUCLEOTIDE SEQUENCE [LARGE SCALE GENOMIC DNA]</scope>
    <source>
        <strain evidence="3 7">EXF-1262</strain>
        <strain evidence="5 8">EXF-1274</strain>
        <strain evidence="2 9">EXF-6152</strain>
        <strain evidence="4 6">EXF-8738</strain>
    </source>
</reference>
<evidence type="ECO:0000313" key="7">
    <source>
        <dbReference type="Proteomes" id="UP000307169"/>
    </source>
</evidence>
<comment type="caution">
    <text evidence="3">The sequence shown here is derived from an EMBL/GenBank/DDBJ whole genome shotgun (WGS) entry which is preliminary data.</text>
</comment>
<proteinExistence type="predicted"/>
<evidence type="ECO:0000313" key="3">
    <source>
        <dbReference type="EMBL" id="TIB97655.1"/>
    </source>
</evidence>
<feature type="coiled-coil region" evidence="1">
    <location>
        <begin position="220"/>
        <end position="247"/>
    </location>
</feature>
<name>A0A4T0N9S6_9BASI</name>
<accession>A0A4T0N9S6</accession>
<dbReference type="AlphaFoldDB" id="A0A4T0N9S6"/>
<protein>
    <submittedName>
        <fullName evidence="3">Uncharacterized protein</fullName>
    </submittedName>
</protein>
<dbReference type="Proteomes" id="UP000305647">
    <property type="component" value="Unassembled WGS sequence"/>
</dbReference>
<feature type="non-terminal residue" evidence="3">
    <location>
        <position position="1"/>
    </location>
</feature>
<dbReference type="EMBL" id="SPRC01000005">
    <property type="protein sequence ID" value="TIB81790.1"/>
    <property type="molecule type" value="Genomic_DNA"/>
</dbReference>
<dbReference type="Proteomes" id="UP000309601">
    <property type="component" value="Unassembled WGS sequence"/>
</dbReference>
<evidence type="ECO:0000313" key="2">
    <source>
        <dbReference type="EMBL" id="TIB81790.1"/>
    </source>
</evidence>
<dbReference type="Proteomes" id="UP000310685">
    <property type="component" value="Unassembled WGS sequence"/>
</dbReference>
<gene>
    <name evidence="5" type="ORF">E3Q02_00281</name>
    <name evidence="4" type="ORF">E3Q10_00892</name>
    <name evidence="3" type="ORF">E3Q17_03314</name>
    <name evidence="2" type="ORF">E3Q22_00709</name>
</gene>
<evidence type="ECO:0000313" key="6">
    <source>
        <dbReference type="Proteomes" id="UP000305647"/>
    </source>
</evidence>
<dbReference type="Proteomes" id="UP000307169">
    <property type="component" value="Unassembled WGS sequence"/>
</dbReference>
<evidence type="ECO:0000313" key="9">
    <source>
        <dbReference type="Proteomes" id="UP000310685"/>
    </source>
</evidence>
<feature type="coiled-coil region" evidence="1">
    <location>
        <begin position="68"/>
        <end position="141"/>
    </location>
</feature>
<dbReference type="EMBL" id="SPRO01000006">
    <property type="protein sequence ID" value="TIC32942.1"/>
    <property type="molecule type" value="Genomic_DNA"/>
</dbReference>
<evidence type="ECO:0000313" key="8">
    <source>
        <dbReference type="Proteomes" id="UP000309601"/>
    </source>
</evidence>
<evidence type="ECO:0000313" key="5">
    <source>
        <dbReference type="EMBL" id="TIC70944.1"/>
    </source>
</evidence>
<dbReference type="EMBL" id="SPRW01000002">
    <property type="protein sequence ID" value="TIC70944.1"/>
    <property type="molecule type" value="Genomic_DNA"/>
</dbReference>
<dbReference type="EMBL" id="SPRH01000045">
    <property type="protein sequence ID" value="TIB97655.1"/>
    <property type="molecule type" value="Genomic_DNA"/>
</dbReference>
<evidence type="ECO:0000313" key="4">
    <source>
        <dbReference type="EMBL" id="TIC32942.1"/>
    </source>
</evidence>
<keyword evidence="1" id="KW-0175">Coiled coil</keyword>
<evidence type="ECO:0000256" key="1">
    <source>
        <dbReference type="SAM" id="Coils"/>
    </source>
</evidence>
<organism evidence="3 7">
    <name type="scientific">Wallemia mellicola</name>
    <dbReference type="NCBI Taxonomy" id="1708541"/>
    <lineage>
        <taxon>Eukaryota</taxon>
        <taxon>Fungi</taxon>
        <taxon>Dikarya</taxon>
        <taxon>Basidiomycota</taxon>
        <taxon>Wallemiomycotina</taxon>
        <taxon>Wallemiomycetes</taxon>
        <taxon>Wallemiales</taxon>
        <taxon>Wallemiaceae</taxon>
        <taxon>Wallemia</taxon>
    </lineage>
</organism>